<sequence length="165" mass="18395">MSDKRQPSAPRPEPLRFFGTTWVERGGGYALRRTGLAAGSLLSAVLGALVLRFGFQGLAVADVPDVLAWAAVVLFAICGALAFRHTWKGFVRRPEYDPAVENSMQSVKAIGFIGVLLAWFVRSLLEAPGERLRRAEYERARELYERRRTTRTGNPAARKRPGRRP</sequence>
<evidence type="ECO:0008006" key="5">
    <source>
        <dbReference type="Google" id="ProtNLM"/>
    </source>
</evidence>
<keyword evidence="2" id="KW-0812">Transmembrane</keyword>
<evidence type="ECO:0000256" key="1">
    <source>
        <dbReference type="SAM" id="MobiDB-lite"/>
    </source>
</evidence>
<organism evidence="3 4">
    <name type="scientific">Streptomyces zingiberis</name>
    <dbReference type="NCBI Taxonomy" id="2053010"/>
    <lineage>
        <taxon>Bacteria</taxon>
        <taxon>Bacillati</taxon>
        <taxon>Actinomycetota</taxon>
        <taxon>Actinomycetes</taxon>
        <taxon>Kitasatosporales</taxon>
        <taxon>Streptomycetaceae</taxon>
        <taxon>Streptomyces</taxon>
    </lineage>
</organism>
<reference evidence="3 4" key="1">
    <citation type="submission" date="2020-03" db="EMBL/GenBank/DDBJ databases">
        <title>WGS of actinomycetes isolated from Thailand.</title>
        <authorList>
            <person name="Thawai C."/>
        </authorList>
    </citation>
    <scope>NUCLEOTIDE SEQUENCE [LARGE SCALE GENOMIC DNA]</scope>
    <source>
        <strain evidence="3 4">PLAI 1-29</strain>
    </source>
</reference>
<comment type="caution">
    <text evidence="3">The sequence shown here is derived from an EMBL/GenBank/DDBJ whole genome shotgun (WGS) entry which is preliminary data.</text>
</comment>
<feature type="region of interest" description="Disordered" evidence="1">
    <location>
        <begin position="145"/>
        <end position="165"/>
    </location>
</feature>
<protein>
    <recommendedName>
        <fullName evidence="5">EamA/RhaT family transporter</fullName>
    </recommendedName>
</protein>
<feature type="transmembrane region" description="Helical" evidence="2">
    <location>
        <begin position="35"/>
        <end position="55"/>
    </location>
</feature>
<gene>
    <name evidence="3" type="ORF">HCK00_24785</name>
</gene>
<evidence type="ECO:0000313" key="3">
    <source>
        <dbReference type="EMBL" id="NJQ03643.1"/>
    </source>
</evidence>
<dbReference type="Proteomes" id="UP000695264">
    <property type="component" value="Unassembled WGS sequence"/>
</dbReference>
<dbReference type="RefSeq" id="WP_168104270.1">
    <property type="nucleotide sequence ID" value="NZ_JAATEN010000028.1"/>
</dbReference>
<dbReference type="EMBL" id="JAATEN010000028">
    <property type="protein sequence ID" value="NJQ03643.1"/>
    <property type="molecule type" value="Genomic_DNA"/>
</dbReference>
<keyword evidence="2" id="KW-0472">Membrane</keyword>
<evidence type="ECO:0000313" key="4">
    <source>
        <dbReference type="Proteomes" id="UP000695264"/>
    </source>
</evidence>
<accession>A0ABX1C4W2</accession>
<feature type="transmembrane region" description="Helical" evidence="2">
    <location>
        <begin position="67"/>
        <end position="87"/>
    </location>
</feature>
<keyword evidence="2" id="KW-1133">Transmembrane helix</keyword>
<evidence type="ECO:0000256" key="2">
    <source>
        <dbReference type="SAM" id="Phobius"/>
    </source>
</evidence>
<keyword evidence="4" id="KW-1185">Reference proteome</keyword>
<name>A0ABX1C4W2_9ACTN</name>
<proteinExistence type="predicted"/>